<evidence type="ECO:0008006" key="3">
    <source>
        <dbReference type="Google" id="ProtNLM"/>
    </source>
</evidence>
<keyword evidence="2" id="KW-1185">Reference proteome</keyword>
<name>A0ABR8E4N8_9NOSO</name>
<gene>
    <name evidence="1" type="ORF">H6G97_47990</name>
</gene>
<proteinExistence type="predicted"/>
<sequence>MWGLATPKSKVRRPKAVKAIAPTPLTELPALNSSEIDPIIRRMAALLEDF</sequence>
<dbReference type="Proteomes" id="UP000623440">
    <property type="component" value="Unassembled WGS sequence"/>
</dbReference>
<accession>A0ABR8E4N8</accession>
<comment type="caution">
    <text evidence="1">The sequence shown here is derived from an EMBL/GenBank/DDBJ whole genome shotgun (WGS) entry which is preliminary data.</text>
</comment>
<reference evidence="1 2" key="1">
    <citation type="journal article" date="2020" name="ISME J.">
        <title>Comparative genomics reveals insights into cyanobacterial evolution and habitat adaptation.</title>
        <authorList>
            <person name="Chen M.Y."/>
            <person name="Teng W.K."/>
            <person name="Zhao L."/>
            <person name="Hu C.X."/>
            <person name="Zhou Y.K."/>
            <person name="Han B.P."/>
            <person name="Song L.R."/>
            <person name="Shu W.S."/>
        </authorList>
    </citation>
    <scope>NUCLEOTIDE SEQUENCE [LARGE SCALE GENOMIC DNA]</scope>
    <source>
        <strain evidence="1 2">FACHB-838</strain>
    </source>
</reference>
<evidence type="ECO:0000313" key="2">
    <source>
        <dbReference type="Proteomes" id="UP000623440"/>
    </source>
</evidence>
<organism evidence="1 2">
    <name type="scientific">Nostoc flagelliforme FACHB-838</name>
    <dbReference type="NCBI Taxonomy" id="2692904"/>
    <lineage>
        <taxon>Bacteria</taxon>
        <taxon>Bacillati</taxon>
        <taxon>Cyanobacteriota</taxon>
        <taxon>Cyanophyceae</taxon>
        <taxon>Nostocales</taxon>
        <taxon>Nostocaceae</taxon>
        <taxon>Nostoc</taxon>
    </lineage>
</organism>
<dbReference type="EMBL" id="JACJSI010000501">
    <property type="protein sequence ID" value="MBD2536596.1"/>
    <property type="molecule type" value="Genomic_DNA"/>
</dbReference>
<evidence type="ECO:0000313" key="1">
    <source>
        <dbReference type="EMBL" id="MBD2536596.1"/>
    </source>
</evidence>
<protein>
    <recommendedName>
        <fullName evidence="3">Transposase</fullName>
    </recommendedName>
</protein>